<sequence>MAGKIERLAVNRNRVKRVLREVFRARQEDMAGLDLVMRLRCRASDRSSVQLADEARRLMIQLQQCRE</sequence>
<dbReference type="Gene3D" id="3.30.230.10">
    <property type="match status" value="1"/>
</dbReference>
<proteinExistence type="predicted"/>
<evidence type="ECO:0000256" key="3">
    <source>
        <dbReference type="ARBA" id="ARBA00022759"/>
    </source>
</evidence>
<dbReference type="AlphaFoldDB" id="A0A1I7IF91"/>
<name>A0A1I7IF91_9PROT</name>
<organism evidence="6 7">
    <name type="scientific">Nitrosospira multiformis</name>
    <dbReference type="NCBI Taxonomy" id="1231"/>
    <lineage>
        <taxon>Bacteria</taxon>
        <taxon>Pseudomonadati</taxon>
        <taxon>Pseudomonadota</taxon>
        <taxon>Betaproteobacteria</taxon>
        <taxon>Nitrosomonadales</taxon>
        <taxon>Nitrosomonadaceae</taxon>
        <taxon>Nitrosospira</taxon>
    </lineage>
</organism>
<dbReference type="Pfam" id="PF00825">
    <property type="entry name" value="Ribonuclease_P"/>
    <property type="match status" value="1"/>
</dbReference>
<dbReference type="GO" id="GO:0000049">
    <property type="term" value="F:tRNA binding"/>
    <property type="evidence" value="ECO:0007669"/>
    <property type="project" value="InterPro"/>
</dbReference>
<protein>
    <submittedName>
        <fullName evidence="6">Ribonuclease P protein component</fullName>
    </submittedName>
</protein>
<dbReference type="EMBL" id="FPBZ01000019">
    <property type="protein sequence ID" value="SFU71614.1"/>
    <property type="molecule type" value="Genomic_DNA"/>
</dbReference>
<keyword evidence="1" id="KW-0819">tRNA processing</keyword>
<dbReference type="InterPro" id="IPR014721">
    <property type="entry name" value="Ribsml_uS5_D2-typ_fold_subgr"/>
</dbReference>
<dbReference type="GO" id="GO:0008033">
    <property type="term" value="P:tRNA processing"/>
    <property type="evidence" value="ECO:0007669"/>
    <property type="project" value="UniProtKB-KW"/>
</dbReference>
<reference evidence="6 7" key="1">
    <citation type="submission" date="2016-10" db="EMBL/GenBank/DDBJ databases">
        <authorList>
            <person name="de Groot N.N."/>
        </authorList>
    </citation>
    <scope>NUCLEOTIDE SEQUENCE [LARGE SCALE GENOMIC DNA]</scope>
    <source>
        <strain evidence="6 7">Nl14</strain>
    </source>
</reference>
<keyword evidence="2" id="KW-0540">Nuclease</keyword>
<evidence type="ECO:0000256" key="4">
    <source>
        <dbReference type="ARBA" id="ARBA00022801"/>
    </source>
</evidence>
<keyword evidence="3" id="KW-0255">Endonuclease</keyword>
<dbReference type="InterPro" id="IPR000100">
    <property type="entry name" value="RNase_P"/>
</dbReference>
<dbReference type="Proteomes" id="UP000182649">
    <property type="component" value="Unassembled WGS sequence"/>
</dbReference>
<evidence type="ECO:0000256" key="5">
    <source>
        <dbReference type="ARBA" id="ARBA00022884"/>
    </source>
</evidence>
<gene>
    <name evidence="6" type="ORF">SAMN05216417_11911</name>
</gene>
<dbReference type="SUPFAM" id="SSF54211">
    <property type="entry name" value="Ribosomal protein S5 domain 2-like"/>
    <property type="match status" value="1"/>
</dbReference>
<evidence type="ECO:0000313" key="6">
    <source>
        <dbReference type="EMBL" id="SFU71614.1"/>
    </source>
</evidence>
<dbReference type="GO" id="GO:0004526">
    <property type="term" value="F:ribonuclease P activity"/>
    <property type="evidence" value="ECO:0007669"/>
    <property type="project" value="InterPro"/>
</dbReference>
<evidence type="ECO:0000256" key="1">
    <source>
        <dbReference type="ARBA" id="ARBA00022694"/>
    </source>
</evidence>
<dbReference type="InterPro" id="IPR020568">
    <property type="entry name" value="Ribosomal_Su5_D2-typ_SF"/>
</dbReference>
<keyword evidence="5" id="KW-0694">RNA-binding</keyword>
<evidence type="ECO:0000256" key="2">
    <source>
        <dbReference type="ARBA" id="ARBA00022722"/>
    </source>
</evidence>
<keyword evidence="4" id="KW-0378">Hydrolase</keyword>
<accession>A0A1I7IF91</accession>
<evidence type="ECO:0000313" key="7">
    <source>
        <dbReference type="Proteomes" id="UP000182649"/>
    </source>
</evidence>